<sequence>MVTKKNPFTVLTLTATIKKSQSGCCVIVEGSDDIVVYRSLITLYQSKGIKVLAAGGRKNVLDIFDALKDTEHLKKAIFIVDQDSWVFTGIPTEYQHSRIICTSGYSIENDVYIDKDIDTLINGAGVHSSFTSELAIYLRWFSLAITRFISGADEKLDIHPDTIFKNSTTQVTYCTLEAGEIFPQSTYDDLLSNYALKFRGKCLLPLAIRALGSRSGLPKYNHKTIMEETAIVGRGALLNRIFSEVEKLA</sequence>
<dbReference type="EMBL" id="NGDO01000017">
    <property type="protein sequence ID" value="OTM00051.1"/>
    <property type="molecule type" value="Genomic_DNA"/>
</dbReference>
<reference evidence="2 3" key="1">
    <citation type="submission" date="2017-05" db="EMBL/GenBank/DDBJ databases">
        <authorList>
            <person name="Kreiswirth B."/>
            <person name="Manca C."/>
            <person name="Chen L."/>
            <person name="Evans S."/>
            <person name="Fowler V."/>
            <person name="Patel R."/>
            <person name="Chambers H."/>
            <person name="Bonomo R."/>
            <person name="Paul V."/>
            <person name="Sankar J."/>
            <person name="Gaind R."/>
            <person name="Ray P."/>
            <person name="Gautam V."/>
            <person name="Biswal M."/>
            <person name="Datta S."/>
            <person name="Walia K."/>
            <person name="Adams M."/>
            <person name="Nelson K."/>
            <person name="Sutton G."/>
            <person name="Fouts D."/>
            <person name="Hujer K."/>
            <person name="Hujer A."/>
        </authorList>
    </citation>
    <scope>NUCLEOTIDE SEQUENCE [LARGE SCALE GENOMIC DNA]</scope>
    <source>
        <strain evidence="2 3">PR324</strain>
    </source>
</reference>
<dbReference type="Proteomes" id="UP000194767">
    <property type="component" value="Unassembled WGS sequence"/>
</dbReference>
<proteinExistence type="predicted"/>
<evidence type="ECO:0000259" key="1">
    <source>
        <dbReference type="Pfam" id="PF14491"/>
    </source>
</evidence>
<evidence type="ECO:0000313" key="3">
    <source>
        <dbReference type="Proteomes" id="UP000194767"/>
    </source>
</evidence>
<name>A0AB36M4L4_ACINO</name>
<comment type="caution">
    <text evidence="2">The sequence shown here is derived from an EMBL/GenBank/DDBJ whole genome shotgun (WGS) entry which is preliminary data.</text>
</comment>
<gene>
    <name evidence="2" type="ORF">B9X58_03320</name>
</gene>
<organism evidence="2 3">
    <name type="scientific">Acinetobacter nosocomialis</name>
    <dbReference type="NCBI Taxonomy" id="106654"/>
    <lineage>
        <taxon>Bacteria</taxon>
        <taxon>Pseudomonadati</taxon>
        <taxon>Pseudomonadota</taxon>
        <taxon>Gammaproteobacteria</taxon>
        <taxon>Moraxellales</taxon>
        <taxon>Moraxellaceae</taxon>
        <taxon>Acinetobacter</taxon>
        <taxon>Acinetobacter calcoaceticus/baumannii complex</taxon>
    </lineage>
</organism>
<feature type="domain" description="DUF4435" evidence="1">
    <location>
        <begin position="26"/>
        <end position="142"/>
    </location>
</feature>
<dbReference type="Pfam" id="PF14491">
    <property type="entry name" value="DUF4435"/>
    <property type="match status" value="1"/>
</dbReference>
<dbReference type="InterPro" id="IPR029492">
    <property type="entry name" value="DUF4435"/>
</dbReference>
<protein>
    <recommendedName>
        <fullName evidence="1">DUF4435 domain-containing protein</fullName>
    </recommendedName>
</protein>
<accession>A0AB36M4L4</accession>
<dbReference type="AlphaFoldDB" id="A0AB36M4L4"/>
<evidence type="ECO:0000313" key="2">
    <source>
        <dbReference type="EMBL" id="OTM00051.1"/>
    </source>
</evidence>